<sequence>MPETPQPHAFHRRAEARYRPRCTQGGAVSARTEARLWLAQRVSAALLAVLVLVHLATIVHAVQGGLSAAEILGRTRGSELWLLFYGAFVVSAAIHAPIGMRNVLAEHLGWRGPSLDIALLALAGVLLALGGRAVWGVYA</sequence>
<evidence type="ECO:0000256" key="2">
    <source>
        <dbReference type="ARBA" id="ARBA00004050"/>
    </source>
</evidence>
<comment type="function">
    <text evidence="2">Membrane-anchoring subunit of succinate dehydrogenase (SDH).</text>
</comment>
<feature type="transmembrane region" description="Helical" evidence="10">
    <location>
        <begin position="118"/>
        <end position="138"/>
    </location>
</feature>
<dbReference type="InterPro" id="IPR034804">
    <property type="entry name" value="SQR/QFR_C/D"/>
</dbReference>
<dbReference type="GO" id="GO:0046872">
    <property type="term" value="F:metal ion binding"/>
    <property type="evidence" value="ECO:0007669"/>
    <property type="project" value="UniProtKB-KW"/>
</dbReference>
<gene>
    <name evidence="11" type="ORF">DEM34_01375</name>
</gene>
<dbReference type="InterPro" id="IPR000701">
    <property type="entry name" value="SuccDH_FuR_B_TM-su"/>
</dbReference>
<keyword evidence="9 10" id="KW-0472">Membrane</keyword>
<dbReference type="SUPFAM" id="SSF81343">
    <property type="entry name" value="Fumarate reductase respiratory complex transmembrane subunits"/>
    <property type="match status" value="1"/>
</dbReference>
<evidence type="ECO:0000256" key="6">
    <source>
        <dbReference type="ARBA" id="ARBA00022723"/>
    </source>
</evidence>
<reference evidence="11 12" key="1">
    <citation type="submission" date="2018-05" db="EMBL/GenBank/DDBJ databases">
        <title>Spiribacter halobius sp. nov., a moderately halophilic bacterium isolated from marine solar saltern.</title>
        <authorList>
            <person name="Zheng W.-S."/>
            <person name="Lu D.-C."/>
            <person name="Du Z.-J."/>
        </authorList>
    </citation>
    <scope>NUCLEOTIDE SEQUENCE [LARGE SCALE GENOMIC DNA]</scope>
    <source>
        <strain evidence="11 12">E85</strain>
    </source>
</reference>
<feature type="transmembrane region" description="Helical" evidence="10">
    <location>
        <begin position="44"/>
        <end position="68"/>
    </location>
</feature>
<evidence type="ECO:0000256" key="1">
    <source>
        <dbReference type="ARBA" id="ARBA00001971"/>
    </source>
</evidence>
<feature type="transmembrane region" description="Helical" evidence="10">
    <location>
        <begin position="80"/>
        <end position="98"/>
    </location>
</feature>
<dbReference type="Proteomes" id="UP000245474">
    <property type="component" value="Unassembled WGS sequence"/>
</dbReference>
<dbReference type="EMBL" id="QFFI01000002">
    <property type="protein sequence ID" value="PWG65555.1"/>
    <property type="molecule type" value="Genomic_DNA"/>
</dbReference>
<evidence type="ECO:0000256" key="3">
    <source>
        <dbReference type="ARBA" id="ARBA00004370"/>
    </source>
</evidence>
<comment type="caution">
    <text evidence="11">The sequence shown here is derived from an EMBL/GenBank/DDBJ whole genome shotgun (WGS) entry which is preliminary data.</text>
</comment>
<protein>
    <submittedName>
        <fullName evidence="11">Succinate dehydrogenase</fullName>
    </submittedName>
</protein>
<dbReference type="GO" id="GO:0016020">
    <property type="term" value="C:membrane"/>
    <property type="evidence" value="ECO:0007669"/>
    <property type="project" value="UniProtKB-SubCell"/>
</dbReference>
<dbReference type="AlphaFoldDB" id="A0A2U2N8N4"/>
<keyword evidence="8" id="KW-0408">Iron</keyword>
<comment type="cofactor">
    <cofactor evidence="1">
        <name>heme</name>
        <dbReference type="ChEBI" id="CHEBI:30413"/>
    </cofactor>
</comment>
<evidence type="ECO:0000256" key="4">
    <source>
        <dbReference type="ARBA" id="ARBA00022617"/>
    </source>
</evidence>
<evidence type="ECO:0000313" key="12">
    <source>
        <dbReference type="Proteomes" id="UP000245474"/>
    </source>
</evidence>
<keyword evidence="6" id="KW-0479">Metal-binding</keyword>
<evidence type="ECO:0000256" key="10">
    <source>
        <dbReference type="SAM" id="Phobius"/>
    </source>
</evidence>
<organism evidence="11 12">
    <name type="scientific">Sediminicurvatus halobius</name>
    <dbReference type="NCBI Taxonomy" id="2182432"/>
    <lineage>
        <taxon>Bacteria</taxon>
        <taxon>Pseudomonadati</taxon>
        <taxon>Pseudomonadota</taxon>
        <taxon>Gammaproteobacteria</taxon>
        <taxon>Chromatiales</taxon>
        <taxon>Ectothiorhodospiraceae</taxon>
        <taxon>Sediminicurvatus</taxon>
    </lineage>
</organism>
<keyword evidence="4" id="KW-0349">Heme</keyword>
<name>A0A2U2N8N4_9GAMM</name>
<keyword evidence="12" id="KW-1185">Reference proteome</keyword>
<dbReference type="OrthoDB" id="5787321at2"/>
<evidence type="ECO:0000256" key="8">
    <source>
        <dbReference type="ARBA" id="ARBA00023004"/>
    </source>
</evidence>
<accession>A0A2U2N8N4</accession>
<evidence type="ECO:0000256" key="5">
    <source>
        <dbReference type="ARBA" id="ARBA00022692"/>
    </source>
</evidence>
<evidence type="ECO:0000256" key="7">
    <source>
        <dbReference type="ARBA" id="ARBA00022989"/>
    </source>
</evidence>
<evidence type="ECO:0000256" key="9">
    <source>
        <dbReference type="ARBA" id="ARBA00023136"/>
    </source>
</evidence>
<keyword evidence="5 10" id="KW-0812">Transmembrane</keyword>
<comment type="subcellular location">
    <subcellularLocation>
        <location evidence="3">Membrane</location>
    </subcellularLocation>
</comment>
<dbReference type="Pfam" id="PF01127">
    <property type="entry name" value="Sdh_cyt"/>
    <property type="match status" value="1"/>
</dbReference>
<evidence type="ECO:0000313" key="11">
    <source>
        <dbReference type="EMBL" id="PWG65555.1"/>
    </source>
</evidence>
<dbReference type="Gene3D" id="1.20.1300.10">
    <property type="entry name" value="Fumarate reductase/succinate dehydrogenase, transmembrane subunit"/>
    <property type="match status" value="1"/>
</dbReference>
<keyword evidence="7 10" id="KW-1133">Transmembrane helix</keyword>
<proteinExistence type="predicted"/>